<evidence type="ECO:0000256" key="2">
    <source>
        <dbReference type="ARBA" id="ARBA00022553"/>
    </source>
</evidence>
<feature type="compositionally biased region" description="Polar residues" evidence="3">
    <location>
        <begin position="424"/>
        <end position="433"/>
    </location>
</feature>
<dbReference type="SMART" id="SM00825">
    <property type="entry name" value="PKS_KS"/>
    <property type="match status" value="1"/>
</dbReference>
<dbReference type="InterPro" id="IPR016035">
    <property type="entry name" value="Acyl_Trfase/lysoPLipase"/>
</dbReference>
<feature type="region of interest" description="Disordered" evidence="3">
    <location>
        <begin position="424"/>
        <end position="454"/>
    </location>
</feature>
<dbReference type="HOGENOM" id="CLU_539762_0_0_1"/>
<dbReference type="SMART" id="SM00827">
    <property type="entry name" value="PKS_AT"/>
    <property type="match status" value="1"/>
</dbReference>
<keyword evidence="1" id="KW-0596">Phosphopantetheine</keyword>
<gene>
    <name evidence="5" type="ORF">MGU_10438</name>
</gene>
<feature type="domain" description="Ketosynthase family 3 (KS3)" evidence="4">
    <location>
        <begin position="1"/>
        <end position="235"/>
    </location>
</feature>
<dbReference type="InterPro" id="IPR016036">
    <property type="entry name" value="Malonyl_transacylase_ACP-bd"/>
</dbReference>
<dbReference type="PANTHER" id="PTHR43775:SF50">
    <property type="entry name" value="HIGHLY REDUCING POLYKETIDE SYNTHASE SRDA"/>
    <property type="match status" value="1"/>
</dbReference>
<dbReference type="InterPro" id="IPR020841">
    <property type="entry name" value="PKS_Beta-ketoAc_synthase_dom"/>
</dbReference>
<evidence type="ECO:0000259" key="4">
    <source>
        <dbReference type="PROSITE" id="PS52004"/>
    </source>
</evidence>
<dbReference type="InterPro" id="IPR014030">
    <property type="entry name" value="Ketoacyl_synth_N"/>
</dbReference>
<keyword evidence="2" id="KW-0597">Phosphoprotein</keyword>
<dbReference type="InterPro" id="IPR001227">
    <property type="entry name" value="Ac_transferase_dom_sf"/>
</dbReference>
<dbReference type="Gene3D" id="3.40.366.10">
    <property type="entry name" value="Malonyl-Coenzyme A Acyl Carrier Protein, domain 2"/>
    <property type="match status" value="1"/>
</dbReference>
<evidence type="ECO:0000256" key="3">
    <source>
        <dbReference type="SAM" id="MobiDB-lite"/>
    </source>
</evidence>
<name>A0A0B4GIA1_METGA</name>
<dbReference type="PANTHER" id="PTHR43775">
    <property type="entry name" value="FATTY ACID SYNTHASE"/>
    <property type="match status" value="1"/>
</dbReference>
<dbReference type="GO" id="GO:0004312">
    <property type="term" value="F:fatty acid synthase activity"/>
    <property type="evidence" value="ECO:0007669"/>
    <property type="project" value="TreeGrafter"/>
</dbReference>
<dbReference type="InterPro" id="IPR050091">
    <property type="entry name" value="PKS_NRPS_Biosynth_Enz"/>
</dbReference>
<proteinExistence type="predicted"/>
<evidence type="ECO:0000313" key="5">
    <source>
        <dbReference type="EMBL" id="KID82223.1"/>
    </source>
</evidence>
<evidence type="ECO:0000313" key="6">
    <source>
        <dbReference type="Proteomes" id="UP000031192"/>
    </source>
</evidence>
<dbReference type="EMBL" id="AZNH01000096">
    <property type="protein sequence ID" value="KID82223.1"/>
    <property type="molecule type" value="Genomic_DNA"/>
</dbReference>
<dbReference type="SUPFAM" id="SSF53901">
    <property type="entry name" value="Thiolase-like"/>
    <property type="match status" value="2"/>
</dbReference>
<evidence type="ECO:0000256" key="1">
    <source>
        <dbReference type="ARBA" id="ARBA00022450"/>
    </source>
</evidence>
<dbReference type="Pfam" id="PF00698">
    <property type="entry name" value="Acyl_transf_1"/>
    <property type="match status" value="1"/>
</dbReference>
<dbReference type="GO" id="GO:0006633">
    <property type="term" value="P:fatty acid biosynthetic process"/>
    <property type="evidence" value="ECO:0007669"/>
    <property type="project" value="TreeGrafter"/>
</dbReference>
<dbReference type="InterPro" id="IPR014043">
    <property type="entry name" value="Acyl_transferase_dom"/>
</dbReference>
<accession>A0A0B4GIA1</accession>
<dbReference type="SUPFAM" id="SSF55048">
    <property type="entry name" value="Probable ACP-binding domain of malonyl-CoA ACP transacylase"/>
    <property type="match status" value="1"/>
</dbReference>
<dbReference type="Pfam" id="PF02801">
    <property type="entry name" value="Ketoacyl-synt_C"/>
    <property type="match status" value="1"/>
</dbReference>
<sequence length="505" mass="53761">MYALHLAVLSIQNGDCDQAIVAGGNLILGPDGQVFTAKLAAISPTSRCHTFDASADGYVGADSFGALYIKKVSNALASGDPIRAVIRGTAVNANGKTTGISHPSAEGQEAVIQQAYERAGNLDLSMTGEFECHGTGTPVGDPVEVSAIGSVFAASRLREPLLIGSAKPNLGHSEAASAMLQVMKAVLSMEHGEITATIGIKKFNPAIDFNKARVKVVAETTLCQKAYYGDIVWADPAQLEQNEKAGSLALIILPLSAHDDVALKASIASTSKLLNEFDIADMLYTLGCRKSKFSRASFGKMNGSPILRIGFVFAGQFFWACRTNHNGPSSKLCESQPLQAKSGVPYLKGVTGLLSIAAVNSTQNVTISGDRNAVEQVASKLTVDNIFNRILKTGGNAYHSQHMLPVGQVYQQLLTDGLGDIEQTPSAKLTRSSGPVRLVSSVSPEEEADASHPGYWRRNLESPVLFSQAIQKLATDSQYESVELFYGDWTSSCVKRLLEANQHTP</sequence>
<dbReference type="InterPro" id="IPR014031">
    <property type="entry name" value="Ketoacyl_synth_C"/>
</dbReference>
<keyword evidence="6" id="KW-1185">Reference proteome</keyword>
<dbReference type="GO" id="GO:0044550">
    <property type="term" value="P:secondary metabolite biosynthetic process"/>
    <property type="evidence" value="ECO:0007669"/>
    <property type="project" value="TreeGrafter"/>
</dbReference>
<protein>
    <submittedName>
        <fullName evidence="5">Beta-ketoacyl synthase</fullName>
    </submittedName>
</protein>
<dbReference type="Proteomes" id="UP000031192">
    <property type="component" value="Unassembled WGS sequence"/>
</dbReference>
<comment type="caution">
    <text evidence="5">The sequence shown here is derived from an EMBL/GenBank/DDBJ whole genome shotgun (WGS) entry which is preliminary data.</text>
</comment>
<reference evidence="5 6" key="1">
    <citation type="journal article" date="2014" name="Proc. Natl. Acad. Sci. U.S.A.">
        <title>Trajectory and genomic determinants of fungal-pathogen speciation and host adaptation.</title>
        <authorList>
            <person name="Hu X."/>
            <person name="Xiao G."/>
            <person name="Zheng P."/>
            <person name="Shang Y."/>
            <person name="Su Y."/>
            <person name="Zhang X."/>
            <person name="Liu X."/>
            <person name="Zhan S."/>
            <person name="St Leger R.J."/>
            <person name="Wang C."/>
        </authorList>
    </citation>
    <scope>NUCLEOTIDE SEQUENCE [LARGE SCALE GENOMIC DNA]</scope>
    <source>
        <strain evidence="5 6">ARSEF 977</strain>
    </source>
</reference>
<dbReference type="SUPFAM" id="SSF52151">
    <property type="entry name" value="FabD/lysophospholipase-like"/>
    <property type="match status" value="1"/>
</dbReference>
<dbReference type="PROSITE" id="PS52004">
    <property type="entry name" value="KS3_2"/>
    <property type="match status" value="1"/>
</dbReference>
<dbReference type="Gene3D" id="3.40.47.10">
    <property type="match status" value="1"/>
</dbReference>
<dbReference type="AlphaFoldDB" id="A0A0B4GIA1"/>
<dbReference type="CDD" id="cd00833">
    <property type="entry name" value="PKS"/>
    <property type="match status" value="1"/>
</dbReference>
<organism evidence="5 6">
    <name type="scientific">Metarhizium guizhouense (strain ARSEF 977)</name>
    <dbReference type="NCBI Taxonomy" id="1276136"/>
    <lineage>
        <taxon>Eukaryota</taxon>
        <taxon>Fungi</taxon>
        <taxon>Dikarya</taxon>
        <taxon>Ascomycota</taxon>
        <taxon>Pezizomycotina</taxon>
        <taxon>Sordariomycetes</taxon>
        <taxon>Hypocreomycetidae</taxon>
        <taxon>Hypocreales</taxon>
        <taxon>Clavicipitaceae</taxon>
        <taxon>Metarhizium</taxon>
    </lineage>
</organism>
<dbReference type="InterPro" id="IPR016039">
    <property type="entry name" value="Thiolase-like"/>
</dbReference>
<dbReference type="Pfam" id="PF00109">
    <property type="entry name" value="ketoacyl-synt"/>
    <property type="match status" value="1"/>
</dbReference>